<evidence type="ECO:0000313" key="1">
    <source>
        <dbReference type="EMBL" id="RYN31074.1"/>
    </source>
</evidence>
<dbReference type="Proteomes" id="UP000293195">
    <property type="component" value="Unassembled WGS sequence"/>
</dbReference>
<evidence type="ECO:0000313" key="2">
    <source>
        <dbReference type="EMBL" id="RYN52303.1"/>
    </source>
</evidence>
<keyword evidence="6" id="KW-1185">Reference proteome</keyword>
<evidence type="ECO:0000313" key="5">
    <source>
        <dbReference type="Proteomes" id="UP000292402"/>
    </source>
</evidence>
<gene>
    <name evidence="2" type="ORF">AA0114_g4962</name>
    <name evidence="1" type="ORF">AA0115_g4396</name>
    <name evidence="3" type="ORF">AA0119_g4635</name>
</gene>
<dbReference type="EMBL" id="PDXA01000014">
    <property type="protein sequence ID" value="RYN52303.1"/>
    <property type="molecule type" value="Genomic_DNA"/>
</dbReference>
<protein>
    <submittedName>
        <fullName evidence="1">Uncharacterized protein</fullName>
    </submittedName>
</protein>
<comment type="caution">
    <text evidence="1">The sequence shown here is derived from an EMBL/GenBank/DDBJ whole genome shotgun (WGS) entry which is preliminary data.</text>
</comment>
<reference evidence="5 6" key="2">
    <citation type="journal article" date="2019" name="bioRxiv">
        <title>Genomics, evolutionary history and diagnostics of the Alternaria alternata species group including apple and Asian pear pathotypes.</title>
        <authorList>
            <person name="Armitage A.D."/>
            <person name="Cockerton H.M."/>
            <person name="Sreenivasaprasad S."/>
            <person name="Woodhall J.W."/>
            <person name="Lane C.R."/>
            <person name="Harrison R.J."/>
            <person name="Clarkson J.P."/>
        </authorList>
    </citation>
    <scope>NUCLEOTIDE SEQUENCE</scope>
    <source>
        <strain evidence="5">FERA 1082</strain>
        <strain evidence="1">FERA 1164</strain>
        <strain evidence="6">FERA 635</strain>
    </source>
</reference>
<dbReference type="Proteomes" id="UP000292340">
    <property type="component" value="Unassembled WGS sequence"/>
</dbReference>
<reference evidence="2" key="3">
    <citation type="journal article" date="2019" name="J. ISSAAS">
        <title>Genomics, evolutionary history and diagnostics of the Alternaria alternata species group including apple and Asian pear pathotypes.</title>
        <authorList>
            <person name="Armitage A.D."/>
            <person name="Cockerton H.M."/>
            <person name="Sreenivasaprasad S."/>
            <person name="Woodhall J."/>
            <person name="Lane C."/>
            <person name="Harrison R.J."/>
            <person name="Clarkson J.P."/>
        </authorList>
    </citation>
    <scope>NUCLEOTIDE SEQUENCE</scope>
    <source>
        <strain evidence="2">FERA 1082</strain>
    </source>
</reference>
<accession>A0A4Q4RUS9</accession>
<organism evidence="1 4">
    <name type="scientific">Alternaria tenuissima</name>
    <dbReference type="NCBI Taxonomy" id="119927"/>
    <lineage>
        <taxon>Eukaryota</taxon>
        <taxon>Fungi</taxon>
        <taxon>Dikarya</taxon>
        <taxon>Ascomycota</taxon>
        <taxon>Pezizomycotina</taxon>
        <taxon>Dothideomycetes</taxon>
        <taxon>Pleosporomycetidae</taxon>
        <taxon>Pleosporales</taxon>
        <taxon>Pleosporineae</taxon>
        <taxon>Pleosporaceae</taxon>
        <taxon>Alternaria</taxon>
        <taxon>Alternaria sect. Alternaria</taxon>
        <taxon>Alternaria alternata complex</taxon>
    </lineage>
</organism>
<dbReference type="AlphaFoldDB" id="A0A4Q4RUS9"/>
<dbReference type="Proteomes" id="UP000292402">
    <property type="component" value="Unassembled WGS sequence"/>
</dbReference>
<evidence type="ECO:0000313" key="4">
    <source>
        <dbReference type="Proteomes" id="UP000292340"/>
    </source>
</evidence>
<dbReference type="EMBL" id="PDXB01000009">
    <property type="protein sequence ID" value="RYN31074.1"/>
    <property type="molecule type" value="Genomic_DNA"/>
</dbReference>
<reference evidence="1" key="1">
    <citation type="submission" date="2017-10" db="EMBL/GenBank/DDBJ databases">
        <authorList>
            <person name="Armitage A.D."/>
            <person name="Barbara D.J."/>
            <person name="Woodhall J.W."/>
            <person name="Sreenivasaprasad S."/>
            <person name="Lane C.R."/>
            <person name="Clarkson J.P."/>
            <person name="Harrison R.J."/>
        </authorList>
    </citation>
    <scope>NUCLEOTIDE SEQUENCE</scope>
    <source>
        <strain evidence="1">FERA 1164</strain>
        <strain evidence="3">FERA 635</strain>
    </source>
</reference>
<sequence>MTTSLVPGFYGFFFTRFDPMVAIHAAYNDFVDQEWIMSSLVPKELRNGGINSNYRSSFSKPAAE</sequence>
<dbReference type="OrthoDB" id="5313995at2759"/>
<evidence type="ECO:0000313" key="3">
    <source>
        <dbReference type="EMBL" id="RYO03409.1"/>
    </source>
</evidence>
<evidence type="ECO:0000313" key="6">
    <source>
        <dbReference type="Proteomes" id="UP000293195"/>
    </source>
</evidence>
<proteinExistence type="predicted"/>
<name>A0A4Q4RUS9_9PLEO</name>
<dbReference type="EMBL" id="PDXF01000013">
    <property type="protein sequence ID" value="RYO03409.1"/>
    <property type="molecule type" value="Genomic_DNA"/>
</dbReference>